<dbReference type="Proteomes" id="UP001210720">
    <property type="component" value="Unassembled WGS sequence"/>
</dbReference>
<sequence>MIETVKSALARQNGTLWQDALGATALMVILVGALHLPTIV</sequence>
<dbReference type="EMBL" id="JAQIOY010000002">
    <property type="protein sequence ID" value="MDA7424601.1"/>
    <property type="molecule type" value="Genomic_DNA"/>
</dbReference>
<keyword evidence="1" id="KW-0472">Membrane</keyword>
<name>A0ABT4XRN4_9RHOB</name>
<keyword evidence="3" id="KW-1185">Reference proteome</keyword>
<dbReference type="RefSeq" id="WP_271431954.1">
    <property type="nucleotide sequence ID" value="NZ_JAQIOY010000002.1"/>
</dbReference>
<feature type="transmembrane region" description="Helical" evidence="1">
    <location>
        <begin position="20"/>
        <end position="39"/>
    </location>
</feature>
<gene>
    <name evidence="2" type="ORF">PFY00_07685</name>
</gene>
<comment type="caution">
    <text evidence="2">The sequence shown here is derived from an EMBL/GenBank/DDBJ whole genome shotgun (WGS) entry which is preliminary data.</text>
</comment>
<keyword evidence="1" id="KW-0812">Transmembrane</keyword>
<evidence type="ECO:0000256" key="1">
    <source>
        <dbReference type="SAM" id="Phobius"/>
    </source>
</evidence>
<keyword evidence="1" id="KW-1133">Transmembrane helix</keyword>
<proteinExistence type="predicted"/>
<protein>
    <submittedName>
        <fullName evidence="2">Uncharacterized protein</fullName>
    </submittedName>
</protein>
<organism evidence="2 3">
    <name type="scientific">Thalassococcus lentus</name>
    <dbReference type="NCBI Taxonomy" id="1210524"/>
    <lineage>
        <taxon>Bacteria</taxon>
        <taxon>Pseudomonadati</taxon>
        <taxon>Pseudomonadota</taxon>
        <taxon>Alphaproteobacteria</taxon>
        <taxon>Rhodobacterales</taxon>
        <taxon>Roseobacteraceae</taxon>
        <taxon>Thalassococcus</taxon>
    </lineage>
</organism>
<evidence type="ECO:0000313" key="2">
    <source>
        <dbReference type="EMBL" id="MDA7424601.1"/>
    </source>
</evidence>
<accession>A0ABT4XRN4</accession>
<evidence type="ECO:0000313" key="3">
    <source>
        <dbReference type="Proteomes" id="UP001210720"/>
    </source>
</evidence>
<reference evidence="2 3" key="1">
    <citation type="submission" date="2023-01" db="EMBL/GenBank/DDBJ databases">
        <title>Thalassococcus onchidii sp. nov., isolated from a marine invertebrate from the South China Sea.</title>
        <authorList>
            <person name="Xu S."/>
            <person name="Liu Z."/>
            <person name="Xu Y."/>
        </authorList>
    </citation>
    <scope>NUCLEOTIDE SEQUENCE [LARGE SCALE GENOMIC DNA]</scope>
    <source>
        <strain evidence="2 3">KCTC 32084</strain>
    </source>
</reference>